<comment type="similarity">
    <text evidence="2">Belongs to the major facilitator superfamily. Monocarboxylate porter (TC 2.A.1.13) family.</text>
</comment>
<protein>
    <recommendedName>
        <fullName evidence="7">Major facilitator superfamily (MFS) profile domain-containing protein</fullName>
    </recommendedName>
</protein>
<gene>
    <name evidence="5" type="ORF">H2201_002272</name>
</gene>
<evidence type="ECO:0000313" key="6">
    <source>
        <dbReference type="Proteomes" id="UP001172684"/>
    </source>
</evidence>
<feature type="transmembrane region" description="Helical" evidence="4">
    <location>
        <begin position="475"/>
        <end position="497"/>
    </location>
</feature>
<dbReference type="InterPro" id="IPR050327">
    <property type="entry name" value="Proton-linked_MCT"/>
</dbReference>
<dbReference type="Gene3D" id="1.20.1250.20">
    <property type="entry name" value="MFS general substrate transporter like domains"/>
    <property type="match status" value="2"/>
</dbReference>
<evidence type="ECO:0000256" key="3">
    <source>
        <dbReference type="SAM" id="MobiDB-lite"/>
    </source>
</evidence>
<feature type="transmembrane region" description="Helical" evidence="4">
    <location>
        <begin position="432"/>
        <end position="455"/>
    </location>
</feature>
<keyword evidence="4" id="KW-0472">Membrane</keyword>
<feature type="transmembrane region" description="Helical" evidence="4">
    <location>
        <begin position="725"/>
        <end position="747"/>
    </location>
</feature>
<comment type="caution">
    <text evidence="5">The sequence shown here is derived from an EMBL/GenBank/DDBJ whole genome shotgun (WGS) entry which is preliminary data.</text>
</comment>
<feature type="transmembrane region" description="Helical" evidence="4">
    <location>
        <begin position="662"/>
        <end position="680"/>
    </location>
</feature>
<proteinExistence type="inferred from homology"/>
<name>A0ABQ9P013_9PEZI</name>
<feature type="transmembrane region" description="Helical" evidence="4">
    <location>
        <begin position="98"/>
        <end position="121"/>
    </location>
</feature>
<feature type="transmembrane region" description="Helical" evidence="4">
    <location>
        <begin position="528"/>
        <end position="555"/>
    </location>
</feature>
<evidence type="ECO:0000256" key="2">
    <source>
        <dbReference type="ARBA" id="ARBA00006727"/>
    </source>
</evidence>
<feature type="transmembrane region" description="Helical" evidence="4">
    <location>
        <begin position="63"/>
        <end position="86"/>
    </location>
</feature>
<dbReference type="PANTHER" id="PTHR11360:SF130">
    <property type="entry name" value="MAJOR FACILITATOR SUPERFAMILY (MFS) PROFILE DOMAIN-CONTAINING PROTEIN-RELATED"/>
    <property type="match status" value="1"/>
</dbReference>
<comment type="subcellular location">
    <subcellularLocation>
        <location evidence="1">Membrane</location>
        <topology evidence="1">Multi-pass membrane protein</topology>
    </subcellularLocation>
</comment>
<evidence type="ECO:0000313" key="5">
    <source>
        <dbReference type="EMBL" id="KAJ9667737.1"/>
    </source>
</evidence>
<evidence type="ECO:0000256" key="1">
    <source>
        <dbReference type="ARBA" id="ARBA00004141"/>
    </source>
</evidence>
<reference evidence="5" key="1">
    <citation type="submission" date="2022-10" db="EMBL/GenBank/DDBJ databases">
        <title>Culturing micro-colonial fungi from biological soil crusts in the Mojave desert and describing Neophaeococcomyces mojavensis, and introducing the new genera and species Taxawa tesnikishii.</title>
        <authorList>
            <person name="Kurbessoian T."/>
            <person name="Stajich J.E."/>
        </authorList>
    </citation>
    <scope>NUCLEOTIDE SEQUENCE</scope>
    <source>
        <strain evidence="5">TK_1</strain>
    </source>
</reference>
<feature type="compositionally biased region" description="Polar residues" evidence="3">
    <location>
        <begin position="293"/>
        <end position="308"/>
    </location>
</feature>
<dbReference type="InterPro" id="IPR011701">
    <property type="entry name" value="MFS"/>
</dbReference>
<feature type="transmembrane region" description="Helical" evidence="4">
    <location>
        <begin position="136"/>
        <end position="160"/>
    </location>
</feature>
<feature type="transmembrane region" description="Helical" evidence="4">
    <location>
        <begin position="700"/>
        <end position="719"/>
    </location>
</feature>
<keyword evidence="4" id="KW-0812">Transmembrane</keyword>
<dbReference type="PANTHER" id="PTHR11360">
    <property type="entry name" value="MONOCARBOXYLATE TRANSPORTER"/>
    <property type="match status" value="1"/>
</dbReference>
<dbReference type="EMBL" id="JAPDRL010000011">
    <property type="protein sequence ID" value="KAJ9667737.1"/>
    <property type="molecule type" value="Genomic_DNA"/>
</dbReference>
<evidence type="ECO:0000256" key="4">
    <source>
        <dbReference type="SAM" id="Phobius"/>
    </source>
</evidence>
<keyword evidence="4" id="KW-1133">Transmembrane helix</keyword>
<feature type="transmembrane region" description="Helical" evidence="4">
    <location>
        <begin position="792"/>
        <end position="815"/>
    </location>
</feature>
<evidence type="ECO:0008006" key="7">
    <source>
        <dbReference type="Google" id="ProtNLM"/>
    </source>
</evidence>
<dbReference type="SUPFAM" id="SSF103473">
    <property type="entry name" value="MFS general substrate transporter"/>
    <property type="match status" value="1"/>
</dbReference>
<feature type="transmembrane region" description="Helical" evidence="4">
    <location>
        <begin position="759"/>
        <end position="780"/>
    </location>
</feature>
<keyword evidence="6" id="KW-1185">Reference proteome</keyword>
<feature type="transmembrane region" description="Helical" evidence="4">
    <location>
        <begin position="634"/>
        <end position="656"/>
    </location>
</feature>
<accession>A0ABQ9P013</accession>
<feature type="transmembrane region" description="Helical" evidence="4">
    <location>
        <begin position="595"/>
        <end position="613"/>
    </location>
</feature>
<dbReference type="Pfam" id="PF07690">
    <property type="entry name" value="MFS_1"/>
    <property type="match status" value="1"/>
</dbReference>
<feature type="transmembrane region" description="Helical" evidence="4">
    <location>
        <begin position="562"/>
        <end position="583"/>
    </location>
</feature>
<sequence>MTIASIVEPHWLRWDSPTGAGNIHQSLGLHRKCNSFTDTCEHFPQYEDCHGDDRPFCSLWRTVGFLMSFSVIIELALLVAYAVVILGGKQKRDQGWKIVCSLLAVAAAAQCTSMAVVAGLLERDNRFILGWALDRSWILCTVSWSILMISAAGLFAATIYMPEEGDYELIPELESVGLVRDLRMSSKERSKAVGLGIYLADNDSKTSVFSADSTMAKSRGLPEIEHGDLDINPDHFQGTSQFATLNRVSNPNAGYNASIYRALPPRGRPRPRPPSPSIHSVREEHELEGGTPTGSSAGLYSGNMTKAASTLGVDSHSRPFPTELPPRPPSRGSTFRRSVSALSLTPADLLYPPRVLNRTDDAVNLRTLGLSKPLPKIPQSPFELASVIEQNRQSSAGSHQASAADQIGSRETVTHKLLATSPPSDAPPDCGFLAWAHAYTAALVIFSCFGLNYSFGVLEHHYSTTLLRGTSPARIAWIGSTQLAFISLLSTPIGWVIDPYPGSAMIFFRLGSAGLVLCVFLTSACETWAVLLVVQGVATGVAMGMVCCSGILILMGYFTRNIGLAMAVGAVGSSVGGIVYTLMAQRLLERFGFGSMGFVVLATLIPPNIVFRTRPRTPNASRHTFDWNGLRDKAFLFMVAGMFFAFMGLYFSYYYITAHATLVLRVSPSSAVTVLLTLLASNIPGRILPSLLSDRCIGPLNTLIPSTLLSAMIVFLWIGTSTPGGLYLVACFYGFASAGLHSLYAVTVHAFNVGWEGEAGVRTGVVFTGIGVGIMVGTPVGARLIRRGEDGVVSFVGAQVFTGVCLAVGAGCFLVSRWCRVGWKAQRA</sequence>
<dbReference type="Proteomes" id="UP001172684">
    <property type="component" value="Unassembled WGS sequence"/>
</dbReference>
<feature type="region of interest" description="Disordered" evidence="3">
    <location>
        <begin position="256"/>
        <end position="336"/>
    </location>
</feature>
<organism evidence="5 6">
    <name type="scientific">Coniosporium apollinis</name>
    <dbReference type="NCBI Taxonomy" id="61459"/>
    <lineage>
        <taxon>Eukaryota</taxon>
        <taxon>Fungi</taxon>
        <taxon>Dikarya</taxon>
        <taxon>Ascomycota</taxon>
        <taxon>Pezizomycotina</taxon>
        <taxon>Dothideomycetes</taxon>
        <taxon>Dothideomycetes incertae sedis</taxon>
        <taxon>Coniosporium</taxon>
    </lineage>
</organism>
<dbReference type="InterPro" id="IPR036259">
    <property type="entry name" value="MFS_trans_sf"/>
</dbReference>